<feature type="transmembrane region" description="Helical" evidence="1">
    <location>
        <begin position="116"/>
        <end position="137"/>
    </location>
</feature>
<evidence type="ECO:0000256" key="1">
    <source>
        <dbReference type="PROSITE-ProRule" id="PRU00244"/>
    </source>
</evidence>
<dbReference type="EMBL" id="WINI01000003">
    <property type="protein sequence ID" value="MQR00472.1"/>
    <property type="molecule type" value="Genomic_DNA"/>
</dbReference>
<keyword evidence="4" id="KW-1185">Reference proteome</keyword>
<dbReference type="GO" id="GO:0016301">
    <property type="term" value="F:kinase activity"/>
    <property type="evidence" value="ECO:0007669"/>
    <property type="project" value="UniProtKB-KW"/>
</dbReference>
<reference evidence="3 4" key="1">
    <citation type="submission" date="2019-10" db="EMBL/GenBank/DDBJ databases">
        <title>Glaciimonas soli sp. nov., a psychrophilic bacterium isolated from the forest soil of a high elevation mountain in Taiwan.</title>
        <authorList>
            <person name="Wang L.-T."/>
            <person name="Shieh W.Y."/>
        </authorList>
    </citation>
    <scope>NUCLEOTIDE SEQUENCE [LARGE SCALE GENOMIC DNA]</scope>
    <source>
        <strain evidence="3 4">GS1</strain>
    </source>
</reference>
<feature type="transmembrane region" description="Helical" evidence="1">
    <location>
        <begin position="13"/>
        <end position="33"/>
    </location>
</feature>
<keyword evidence="1" id="KW-1133">Transmembrane helix</keyword>
<keyword evidence="1" id="KW-0812">Transmembrane</keyword>
<evidence type="ECO:0000313" key="4">
    <source>
        <dbReference type="Proteomes" id="UP000451565"/>
    </source>
</evidence>
<proteinExistence type="predicted"/>
<name>A0A843YT91_9BURK</name>
<keyword evidence="3" id="KW-0418">Kinase</keyword>
<feature type="transmembrane region" description="Helical" evidence="1">
    <location>
        <begin position="84"/>
        <end position="104"/>
    </location>
</feature>
<dbReference type="PROSITE" id="PS50924">
    <property type="entry name" value="MHYT"/>
    <property type="match status" value="1"/>
</dbReference>
<dbReference type="PANTHER" id="PTHR35152:SF1">
    <property type="entry name" value="DOMAIN SIGNALLING PROTEIN, PUTATIVE (AFU_ORTHOLOGUE AFUA_5G11310)-RELATED"/>
    <property type="match status" value="1"/>
</dbReference>
<organism evidence="3 4">
    <name type="scientific">Glaciimonas soli</name>
    <dbReference type="NCBI Taxonomy" id="2590999"/>
    <lineage>
        <taxon>Bacteria</taxon>
        <taxon>Pseudomonadati</taxon>
        <taxon>Pseudomonadota</taxon>
        <taxon>Betaproteobacteria</taxon>
        <taxon>Burkholderiales</taxon>
        <taxon>Oxalobacteraceae</taxon>
        <taxon>Glaciimonas</taxon>
    </lineage>
</organism>
<dbReference type="Proteomes" id="UP000451565">
    <property type="component" value="Unassembled WGS sequence"/>
</dbReference>
<gene>
    <name evidence="3" type="ORF">GEV47_07235</name>
</gene>
<protein>
    <submittedName>
        <fullName evidence="3">Histidine kinase</fullName>
    </submittedName>
</protein>
<keyword evidence="3" id="KW-0808">Transferase</keyword>
<feature type="transmembrane region" description="Helical" evidence="1">
    <location>
        <begin position="149"/>
        <end position="172"/>
    </location>
</feature>
<dbReference type="Pfam" id="PF03707">
    <property type="entry name" value="MHYT"/>
    <property type="match status" value="2"/>
</dbReference>
<keyword evidence="1" id="KW-0472">Membrane</keyword>
<dbReference type="PANTHER" id="PTHR35152">
    <property type="entry name" value="DOMAIN SIGNALLING PROTEIN, PUTATIVE (AFU_ORTHOLOGUE AFUA_5G11310)-RELATED"/>
    <property type="match status" value="1"/>
</dbReference>
<feature type="domain" description="MHYT" evidence="2">
    <location>
        <begin position="13"/>
        <end position="203"/>
    </location>
</feature>
<dbReference type="RefSeq" id="WP_153234066.1">
    <property type="nucleotide sequence ID" value="NZ_WINI01000003.1"/>
</dbReference>
<evidence type="ECO:0000313" key="3">
    <source>
        <dbReference type="EMBL" id="MQR00472.1"/>
    </source>
</evidence>
<dbReference type="OrthoDB" id="219325at2"/>
<feature type="transmembrane region" description="Helical" evidence="1">
    <location>
        <begin position="220"/>
        <end position="240"/>
    </location>
</feature>
<dbReference type="InterPro" id="IPR005330">
    <property type="entry name" value="MHYT_dom"/>
</dbReference>
<dbReference type="AlphaFoldDB" id="A0A843YT91"/>
<feature type="transmembrane region" description="Helical" evidence="1">
    <location>
        <begin position="179"/>
        <end position="200"/>
    </location>
</feature>
<feature type="transmembrane region" description="Helical" evidence="1">
    <location>
        <begin position="45"/>
        <end position="64"/>
    </location>
</feature>
<sequence length="253" mass="27120">MEPLLGQLLQPKYSFVLIFLSYIISFFGSLLALQCTKWMFRKDGTLDREVAICAAIALGGIGIWSMHFIGMQAYRLPVPITYDLVLTVISLIAAIVISGIALYMTGRGGKFKVRGWLAGSLLAGLGVCVMHYMGMYAMDLSAVMTLNPVTVGLSVVIAIVAAAAALWLAFNLTKLSHHIIAALVMGLAVCSMHYVGMSAASMICVAEKSSTAWKISGDDLGLWVFGVASIALLYIFWVVMGRNIANPALQSSA</sequence>
<dbReference type="GO" id="GO:0016020">
    <property type="term" value="C:membrane"/>
    <property type="evidence" value="ECO:0007669"/>
    <property type="project" value="UniProtKB-UniRule"/>
</dbReference>
<evidence type="ECO:0000259" key="2">
    <source>
        <dbReference type="PROSITE" id="PS50924"/>
    </source>
</evidence>
<accession>A0A843YT91</accession>
<comment type="caution">
    <text evidence="3">The sequence shown here is derived from an EMBL/GenBank/DDBJ whole genome shotgun (WGS) entry which is preliminary data.</text>
</comment>